<gene>
    <name evidence="2" type="ORF">BKG84_02685</name>
</gene>
<feature type="region of interest" description="Disordered" evidence="1">
    <location>
        <begin position="88"/>
        <end position="108"/>
    </location>
</feature>
<proteinExistence type="predicted"/>
<dbReference type="AlphaFoldDB" id="A0A1S1M224"/>
<protein>
    <submittedName>
        <fullName evidence="2">Uncharacterized protein</fullName>
    </submittedName>
</protein>
<dbReference type="RefSeq" id="WP_070951172.1">
    <property type="nucleotide sequence ID" value="NZ_CP050145.1"/>
</dbReference>
<dbReference type="EMBL" id="MLIS01000001">
    <property type="protein sequence ID" value="OHU77462.1"/>
    <property type="molecule type" value="Genomic_DNA"/>
</dbReference>
<name>A0A1S1M224_MYCCH</name>
<evidence type="ECO:0000313" key="3">
    <source>
        <dbReference type="Proteomes" id="UP000179441"/>
    </source>
</evidence>
<evidence type="ECO:0000256" key="1">
    <source>
        <dbReference type="SAM" id="MobiDB-lite"/>
    </source>
</evidence>
<sequence>MSTTTAVAVAVDPASRSDASWRALLGNLKLRGAPDTDSQVIACHQGLAFHRARKVLEREVNSLSAPGVDRLVATLRQGAHKAIDAEVDSLTPPGVDRPHNALGEAVAR</sequence>
<comment type="caution">
    <text evidence="2">The sequence shown here is derived from an EMBL/GenBank/DDBJ whole genome shotgun (WGS) entry which is preliminary data.</text>
</comment>
<reference evidence="2 3" key="1">
    <citation type="submission" date="2016-10" db="EMBL/GenBank/DDBJ databases">
        <title>Evaluation of Human, Veterinary and Environmental Mycobacterium chelonae Isolates by Core Genome Phylogenomic Analysis, Targeted Gene Comparison, and Anti-microbial Susceptibility Patterns: A Tale of Mistaken Identities.</title>
        <authorList>
            <person name="Fogelson S.B."/>
            <person name="Camus A.C."/>
            <person name="Lorenz W."/>
            <person name="Vasireddy R."/>
            <person name="Vasireddy S."/>
            <person name="Smith T."/>
            <person name="Brown-Elliott B.A."/>
            <person name="Wallace R.J.Jr."/>
            <person name="Hasan N.A."/>
            <person name="Reischl U."/>
            <person name="Sanchez S."/>
        </authorList>
    </citation>
    <scope>NUCLEOTIDE SEQUENCE [LARGE SCALE GENOMIC DNA]</scope>
    <source>
        <strain evidence="2 3">15518</strain>
    </source>
</reference>
<organism evidence="2 3">
    <name type="scientific">Mycobacteroides chelonae</name>
    <name type="common">Mycobacterium chelonae</name>
    <dbReference type="NCBI Taxonomy" id="1774"/>
    <lineage>
        <taxon>Bacteria</taxon>
        <taxon>Bacillati</taxon>
        <taxon>Actinomycetota</taxon>
        <taxon>Actinomycetes</taxon>
        <taxon>Mycobacteriales</taxon>
        <taxon>Mycobacteriaceae</taxon>
        <taxon>Mycobacteroides</taxon>
    </lineage>
</organism>
<keyword evidence="3" id="KW-1185">Reference proteome</keyword>
<dbReference type="Proteomes" id="UP000179441">
    <property type="component" value="Unassembled WGS sequence"/>
</dbReference>
<evidence type="ECO:0000313" key="2">
    <source>
        <dbReference type="EMBL" id="OHU77462.1"/>
    </source>
</evidence>
<accession>A0A1S1M224</accession>